<dbReference type="STRING" id="592015.HMPREF1705_04718"/>
<reference evidence="2" key="1">
    <citation type="submission" date="2012-09" db="EMBL/GenBank/DDBJ databases">
        <authorList>
            <person name="Weinstock G."/>
            <person name="Sodergren E."/>
            <person name="Clifton S."/>
            <person name="Fulton L."/>
            <person name="Fulton B."/>
            <person name="Courtney L."/>
            <person name="Fronick C."/>
            <person name="Harrison M."/>
            <person name="Strong C."/>
            <person name="Farmer C."/>
            <person name="Delehaunty K."/>
            <person name="Markovic C."/>
            <person name="Hall O."/>
            <person name="Minx P."/>
            <person name="Tomlinson C."/>
            <person name="Mitreva M."/>
            <person name="Nelson J."/>
            <person name="Hou S."/>
            <person name="Wollam A."/>
            <person name="Pepin K.H."/>
            <person name="Johnson M."/>
            <person name="Bhonagiri V."/>
            <person name="Nash W.E."/>
            <person name="Suruliraj S."/>
            <person name="Warren W."/>
            <person name="Chinwalla A."/>
            <person name="Mardis E.R."/>
            <person name="Wilson R.K."/>
        </authorList>
    </citation>
    <scope>NUCLEOTIDE SEQUENCE [LARGE SCALE GENOMIC DNA]</scope>
    <source>
        <strain evidence="2">OS1</strain>
    </source>
</reference>
<dbReference type="AlphaFoldDB" id="A0A0T5XDK1"/>
<gene>
    <name evidence="1" type="ORF">HMPREF1705_04718</name>
</gene>
<name>A0A0T5XDK1_9BACT</name>
<keyword evidence="2" id="KW-1185">Reference proteome</keyword>
<dbReference type="Proteomes" id="UP000005273">
    <property type="component" value="Unassembled WGS sequence"/>
</dbReference>
<proteinExistence type="predicted"/>
<sequence length="40" mass="4811">MRPHQDTLCLPPEPLDEAIIDKRTLHRFKYDIKIYLICLT</sequence>
<protein>
    <submittedName>
        <fullName evidence="1">Uncharacterized protein</fullName>
    </submittedName>
</protein>
<comment type="caution">
    <text evidence="1">The sequence shown here is derived from an EMBL/GenBank/DDBJ whole genome shotgun (WGS) entry which is preliminary data.</text>
</comment>
<organism evidence="1 2">
    <name type="scientific">Acetomicrobium hydrogeniformans ATCC BAA-1850</name>
    <dbReference type="NCBI Taxonomy" id="592015"/>
    <lineage>
        <taxon>Bacteria</taxon>
        <taxon>Thermotogati</taxon>
        <taxon>Synergistota</taxon>
        <taxon>Synergistia</taxon>
        <taxon>Synergistales</taxon>
        <taxon>Acetomicrobiaceae</taxon>
        <taxon>Acetomicrobium</taxon>
    </lineage>
</organism>
<evidence type="ECO:0000313" key="1">
    <source>
        <dbReference type="EMBL" id="KRT36426.1"/>
    </source>
</evidence>
<dbReference type="EMBL" id="ACJX03000001">
    <property type="protein sequence ID" value="KRT36426.1"/>
    <property type="molecule type" value="Genomic_DNA"/>
</dbReference>
<accession>A0A0T5XDK1</accession>
<evidence type="ECO:0000313" key="2">
    <source>
        <dbReference type="Proteomes" id="UP000005273"/>
    </source>
</evidence>